<dbReference type="Proteomes" id="UP000827872">
    <property type="component" value="Linkage Group LG01"/>
</dbReference>
<proteinExistence type="predicted"/>
<sequence>MQEGRSRFAFAGLVQVSHTGEVKANPFLISAYVYLVVSLWHLWEKEPAVELMCFLNTRCYVSYANPPPPAFNKSHYYLTEFLCKGFNIICTPALLQTLPKFCLLACPPSRLQHLHKAGYLILWLFFELNSLSVVLLKAFMARINWLL</sequence>
<evidence type="ECO:0000313" key="1">
    <source>
        <dbReference type="EMBL" id="KAH8016377.1"/>
    </source>
</evidence>
<name>A0ACB8GA94_9SAUR</name>
<dbReference type="EMBL" id="CM037614">
    <property type="protein sequence ID" value="KAH8016377.1"/>
    <property type="molecule type" value="Genomic_DNA"/>
</dbReference>
<accession>A0ACB8GA94</accession>
<gene>
    <name evidence="1" type="ORF">K3G42_016993</name>
</gene>
<organism evidence="1 2">
    <name type="scientific">Sphaerodactylus townsendi</name>
    <dbReference type="NCBI Taxonomy" id="933632"/>
    <lineage>
        <taxon>Eukaryota</taxon>
        <taxon>Metazoa</taxon>
        <taxon>Chordata</taxon>
        <taxon>Craniata</taxon>
        <taxon>Vertebrata</taxon>
        <taxon>Euteleostomi</taxon>
        <taxon>Lepidosauria</taxon>
        <taxon>Squamata</taxon>
        <taxon>Bifurcata</taxon>
        <taxon>Gekkota</taxon>
        <taxon>Sphaerodactylidae</taxon>
        <taxon>Sphaerodactylus</taxon>
    </lineage>
</organism>
<evidence type="ECO:0000313" key="2">
    <source>
        <dbReference type="Proteomes" id="UP000827872"/>
    </source>
</evidence>
<protein>
    <submittedName>
        <fullName evidence="1">Uncharacterized protein</fullName>
    </submittedName>
</protein>
<reference evidence="1" key="1">
    <citation type="submission" date="2021-08" db="EMBL/GenBank/DDBJ databases">
        <title>The first chromosome-level gecko genome reveals the dynamic sex chromosomes of Neotropical dwarf geckos (Sphaerodactylidae: Sphaerodactylus).</title>
        <authorList>
            <person name="Pinto B.J."/>
            <person name="Keating S.E."/>
            <person name="Gamble T."/>
        </authorList>
    </citation>
    <scope>NUCLEOTIDE SEQUENCE</scope>
    <source>
        <strain evidence="1">TG3544</strain>
    </source>
</reference>
<keyword evidence="2" id="KW-1185">Reference proteome</keyword>
<comment type="caution">
    <text evidence="1">The sequence shown here is derived from an EMBL/GenBank/DDBJ whole genome shotgun (WGS) entry which is preliminary data.</text>
</comment>